<dbReference type="PANTHER" id="PTHR38848">
    <property type="entry name" value="G-PROTEIN COUPLED RECEPTORS FAMILY 3 PROFILE DOMAIN-CONTAINING PROTEIN"/>
    <property type="match status" value="1"/>
</dbReference>
<evidence type="ECO:0000313" key="2">
    <source>
        <dbReference type="EMBL" id="KAG2229707.1"/>
    </source>
</evidence>
<feature type="transmembrane region" description="Helical" evidence="1">
    <location>
        <begin position="134"/>
        <end position="152"/>
    </location>
</feature>
<organism evidence="2 3">
    <name type="scientific">Thamnidium elegans</name>
    <dbReference type="NCBI Taxonomy" id="101142"/>
    <lineage>
        <taxon>Eukaryota</taxon>
        <taxon>Fungi</taxon>
        <taxon>Fungi incertae sedis</taxon>
        <taxon>Mucoromycota</taxon>
        <taxon>Mucoromycotina</taxon>
        <taxon>Mucoromycetes</taxon>
        <taxon>Mucorales</taxon>
        <taxon>Mucorineae</taxon>
        <taxon>Mucoraceae</taxon>
        <taxon>Thamnidium</taxon>
    </lineage>
</organism>
<feature type="transmembrane region" description="Helical" evidence="1">
    <location>
        <begin position="60"/>
        <end position="80"/>
    </location>
</feature>
<keyword evidence="1" id="KW-0472">Membrane</keyword>
<evidence type="ECO:0000313" key="3">
    <source>
        <dbReference type="Proteomes" id="UP000613177"/>
    </source>
</evidence>
<feature type="transmembrane region" description="Helical" evidence="1">
    <location>
        <begin position="30"/>
        <end position="48"/>
    </location>
</feature>
<accession>A0A8H7SKA4</accession>
<protein>
    <submittedName>
        <fullName evidence="2">Uncharacterized protein</fullName>
    </submittedName>
</protein>
<dbReference type="Proteomes" id="UP000613177">
    <property type="component" value="Unassembled WGS sequence"/>
</dbReference>
<reference evidence="2" key="1">
    <citation type="submission" date="2021-01" db="EMBL/GenBank/DDBJ databases">
        <title>Metabolic potential, ecology and presence of endohyphal bacteria is reflected in genomic diversity of Mucoromycotina.</title>
        <authorList>
            <person name="Muszewska A."/>
            <person name="Okrasinska A."/>
            <person name="Steczkiewicz K."/>
            <person name="Drgas O."/>
            <person name="Orlowska M."/>
            <person name="Perlinska-Lenart U."/>
            <person name="Aleksandrzak-Piekarczyk T."/>
            <person name="Szatraj K."/>
            <person name="Zielenkiewicz U."/>
            <person name="Pilsyk S."/>
            <person name="Malc E."/>
            <person name="Mieczkowski P."/>
            <person name="Kruszewska J.S."/>
            <person name="Biernat P."/>
            <person name="Pawlowska J."/>
        </authorList>
    </citation>
    <scope>NUCLEOTIDE SEQUENCE</scope>
    <source>
        <strain evidence="2">WA0000018081</strain>
    </source>
</reference>
<name>A0A8H7SKA4_9FUNG</name>
<comment type="caution">
    <text evidence="2">The sequence shown here is derived from an EMBL/GenBank/DDBJ whole genome shotgun (WGS) entry which is preliminary data.</text>
</comment>
<dbReference type="EMBL" id="JAEPRE010000250">
    <property type="protein sequence ID" value="KAG2229707.1"/>
    <property type="molecule type" value="Genomic_DNA"/>
</dbReference>
<keyword evidence="1" id="KW-0812">Transmembrane</keyword>
<dbReference type="PANTHER" id="PTHR38848:SF3">
    <property type="entry name" value="G-PROTEIN COUPLED RECEPTORS FAMILY 3 PROFILE DOMAIN-CONTAINING PROTEIN"/>
    <property type="match status" value="1"/>
</dbReference>
<keyword evidence="1" id="KW-1133">Transmembrane helix</keyword>
<sequence>MNITDEASTMVRHLEFDLVNPDGLEVASELTSLACITVLALTLGIKTYGERFRSLNYGRVLVILLYTSSWAFATTSVIVVSTNNNNMISCTLGMLACDFFYAGSKIVIYAWLIERVHLVTAVKTVRMKTKMYKFHLLLLCPYIIIFVLMLSFRNIYLEPNGSCTIGLQQIASIPLLVYDFIFNFYLTWLFMRPLTSIGRDPRTDWKTSRLYKLAKRTLVASVRGLVCLTMCTVDVTVNVVTVHWVTTAKSSGNTRTKTNHDDQITAEMTFDDDRYGMQFDCPVMETYSISSTADVSHSSKKPINIF</sequence>
<feature type="transmembrane region" description="Helical" evidence="1">
    <location>
        <begin position="92"/>
        <end position="113"/>
    </location>
</feature>
<keyword evidence="3" id="KW-1185">Reference proteome</keyword>
<evidence type="ECO:0000256" key="1">
    <source>
        <dbReference type="SAM" id="Phobius"/>
    </source>
</evidence>
<feature type="transmembrane region" description="Helical" evidence="1">
    <location>
        <begin position="172"/>
        <end position="191"/>
    </location>
</feature>
<gene>
    <name evidence="2" type="ORF">INT48_004224</name>
</gene>
<proteinExistence type="predicted"/>
<dbReference type="AlphaFoldDB" id="A0A8H7SKA4"/>